<organism evidence="1 2">
    <name type="scientific">[Candida] jaroonii</name>
    <dbReference type="NCBI Taxonomy" id="467808"/>
    <lineage>
        <taxon>Eukaryota</taxon>
        <taxon>Fungi</taxon>
        <taxon>Dikarya</taxon>
        <taxon>Ascomycota</taxon>
        <taxon>Saccharomycotina</taxon>
        <taxon>Pichiomycetes</taxon>
        <taxon>Debaryomycetaceae</taxon>
        <taxon>Yamadazyma</taxon>
    </lineage>
</organism>
<dbReference type="EMBL" id="CALSDN010000013">
    <property type="protein sequence ID" value="CAH6723156.1"/>
    <property type="molecule type" value="Genomic_DNA"/>
</dbReference>
<comment type="caution">
    <text evidence="1">The sequence shown here is derived from an EMBL/GenBank/DDBJ whole genome shotgun (WGS) entry which is preliminary data.</text>
</comment>
<gene>
    <name evidence="1" type="ORF">CLIB1444_13S01596</name>
</gene>
<sequence>MKFGKNFEDLSIPEWKNYNLEYNELKSTIKTLNTEGLTNLKPLYKQFLDNFDVINLFIATKYEELNRKFGYHQSHYEVILKDTESDEIKSIKFDILSSNLIDLSLTLKNLSKFILIQKIAVKKIFKKFLKHYFDKEKAQNLITRLKLRLNKDERSFINFNLLELTTKLTNLINLVKQQNEDNSKGAINQESSSKIISKMNVSENLKFILTCHTKRNFNLKFLIPDDSNNFNEILLNFNIYMNFKSSSKSSRCSLIYLQNEDNLMGQPSFIFSEEGQTHSTIITHIEGIRKFSYCALPNNIIEVLLNYVNDADNSVLKGKLKDYFHSSPINSLIKLTIETILNCKLSPKIKVYFDSKNYYMVKDQDEQETKIDFLLDLRYNISTTTKSDHLYSLDFENQHDEDLDSFPHNVLTMYSSDPNLFELERNLVTEIDDNILKSKYSTSAINKLPKVVKKVIQNSNSINLFKNFDFYQYCLSCYFNVQPHDANNHYSNLLGLNLFKSFENTEIFNNELHLQQSLLKLHEDKKLKNQMSLTTLQDKSQKDKINEAVSHKNSKILFSEDKNFKKRPKFVKHDSIATLSSFNLSIFTDRLEDIDEIIENEDNESLKLFWKEDDYGYKTFDDSEDLKNPGNSTLNNFVNNLINLKYRMSSSVSDYQSVNSNSEDFDLMDYYYQFNKIISFFYLLLNFISLFISGIELGIIYSVLELNKDNKNRFVLWGNVWLFSILIIGLLISFITSILSINLIFKRVSTPPFWHYVFIFLGFALVMICSAFILISSFI</sequence>
<reference evidence="1" key="1">
    <citation type="submission" date="2022-06" db="EMBL/GenBank/DDBJ databases">
        <authorList>
            <person name="Legras J.-L."/>
            <person name="Devillers H."/>
            <person name="Grondin C."/>
        </authorList>
    </citation>
    <scope>NUCLEOTIDE SEQUENCE</scope>
    <source>
        <strain evidence="1">CLIB 1444</strain>
    </source>
</reference>
<protein>
    <submittedName>
        <fullName evidence="1">Uncharacterized protein</fullName>
    </submittedName>
</protein>
<proteinExistence type="predicted"/>
<evidence type="ECO:0000313" key="1">
    <source>
        <dbReference type="EMBL" id="CAH6723156.1"/>
    </source>
</evidence>
<dbReference type="Proteomes" id="UP001152531">
    <property type="component" value="Unassembled WGS sequence"/>
</dbReference>
<evidence type="ECO:0000313" key="2">
    <source>
        <dbReference type="Proteomes" id="UP001152531"/>
    </source>
</evidence>
<accession>A0ACA9YDK5</accession>
<name>A0ACA9YDK5_9ASCO</name>
<keyword evidence="2" id="KW-1185">Reference proteome</keyword>